<dbReference type="InterPro" id="IPR049512">
    <property type="entry name" value="DJR-like_dom"/>
</dbReference>
<reference evidence="3 4" key="1">
    <citation type="journal article" date="2023" name="Insect Mol. Biol.">
        <title>Genome sequencing provides insights into the evolution of gene families encoding plant cell wall-degrading enzymes in longhorned beetles.</title>
        <authorList>
            <person name="Shin N.R."/>
            <person name="Okamura Y."/>
            <person name="Kirsch R."/>
            <person name="Pauchet Y."/>
        </authorList>
    </citation>
    <scope>NUCLEOTIDE SEQUENCE [LARGE SCALE GENOMIC DNA]</scope>
    <source>
        <strain evidence="3">EAD_L_NR</strain>
    </source>
</reference>
<accession>A0AAV8VE38</accession>
<keyword evidence="4" id="KW-1185">Reference proteome</keyword>
<feature type="domain" description="Double jelly roll-like" evidence="2">
    <location>
        <begin position="296"/>
        <end position="361"/>
    </location>
</feature>
<gene>
    <name evidence="3" type="ORF">NQ315_006609</name>
</gene>
<evidence type="ECO:0000259" key="2">
    <source>
        <dbReference type="Pfam" id="PF21738"/>
    </source>
</evidence>
<evidence type="ECO:0000256" key="1">
    <source>
        <dbReference type="SAM" id="Coils"/>
    </source>
</evidence>
<proteinExistence type="predicted"/>
<dbReference type="PANTHER" id="PTHR36159:SF1">
    <property type="entry name" value="RETROVIRUS-RELATED POL POLYPROTEIN FROM TRANSPOSON 412-LIKE PROTEIN"/>
    <property type="match status" value="1"/>
</dbReference>
<protein>
    <recommendedName>
        <fullName evidence="2">Double jelly roll-like domain-containing protein</fullName>
    </recommendedName>
</protein>
<comment type="caution">
    <text evidence="3">The sequence shown here is derived from an EMBL/GenBank/DDBJ whole genome shotgun (WGS) entry which is preliminary data.</text>
</comment>
<dbReference type="AlphaFoldDB" id="A0AAV8VE38"/>
<organism evidence="3 4">
    <name type="scientific">Exocentrus adspersus</name>
    <dbReference type="NCBI Taxonomy" id="1586481"/>
    <lineage>
        <taxon>Eukaryota</taxon>
        <taxon>Metazoa</taxon>
        <taxon>Ecdysozoa</taxon>
        <taxon>Arthropoda</taxon>
        <taxon>Hexapoda</taxon>
        <taxon>Insecta</taxon>
        <taxon>Pterygota</taxon>
        <taxon>Neoptera</taxon>
        <taxon>Endopterygota</taxon>
        <taxon>Coleoptera</taxon>
        <taxon>Polyphaga</taxon>
        <taxon>Cucujiformia</taxon>
        <taxon>Chrysomeloidea</taxon>
        <taxon>Cerambycidae</taxon>
        <taxon>Lamiinae</taxon>
        <taxon>Acanthocinini</taxon>
        <taxon>Exocentrus</taxon>
    </lineage>
</organism>
<dbReference type="Proteomes" id="UP001159042">
    <property type="component" value="Unassembled WGS sequence"/>
</dbReference>
<keyword evidence="1" id="KW-0175">Coiled coil</keyword>
<name>A0AAV8VE38_9CUCU</name>
<sequence>MLSAQAFDIFCTPRMNESIEKVEWTPYYPYVKFFRNNDTIEITINQSDVFEAMDDGLLLISGKVKKNGGGTVSFVNNTGAFMFSAISYEMNVKEIERVRDPGLVSTVRGYMCYTEEDSKHLVVAGWNYPNAPLLDSNEGYFSFLIPLKHLFNIFNDYRVVTCGKQTIKLTRSNNDNNCLLITEKTTGSTTTTTTASIDIENVELKIKRIYPNNDIRLKLLKAIRADTPIVIPYRQWELQMKPSLPQGSTHGDVWPIKTTSAVESPRYVIVCFQTDKQDKLTADPTYFDNINITKISYMSCMRKRFLLDFKAFKARTLFVIDCSRRDESMKPSTIDVRLDIEASEGFPDNTRVYCILVHDSIMEHLPLSEIVKNLSQMAKTISFIEYSYNHNIRKLQRLKEDMDIFERKLEMFTESQKLMLWDEKVFKNLDRFKNIPPTH</sequence>
<dbReference type="Pfam" id="PF21738">
    <property type="entry name" value="DJR-like_dom"/>
    <property type="match status" value="2"/>
</dbReference>
<feature type="domain" description="Double jelly roll-like" evidence="2">
    <location>
        <begin position="74"/>
        <end position="295"/>
    </location>
</feature>
<evidence type="ECO:0000313" key="4">
    <source>
        <dbReference type="Proteomes" id="UP001159042"/>
    </source>
</evidence>
<feature type="coiled-coil region" evidence="1">
    <location>
        <begin position="388"/>
        <end position="415"/>
    </location>
</feature>
<evidence type="ECO:0000313" key="3">
    <source>
        <dbReference type="EMBL" id="KAJ8912539.1"/>
    </source>
</evidence>
<dbReference type="EMBL" id="JANEYG010000121">
    <property type="protein sequence ID" value="KAJ8912539.1"/>
    <property type="molecule type" value="Genomic_DNA"/>
</dbReference>
<dbReference type="PANTHER" id="PTHR36159">
    <property type="entry name" value="PROTEIN CBG23766"/>
    <property type="match status" value="1"/>
</dbReference>